<dbReference type="OMA" id="QRAIYFG"/>
<dbReference type="GO" id="GO:0022857">
    <property type="term" value="F:transmembrane transporter activity"/>
    <property type="evidence" value="ECO:0007669"/>
    <property type="project" value="InterPro"/>
</dbReference>
<dbReference type="VEuPathDB" id="FungiDB:CC77DRAFT_1027616"/>
<evidence type="ECO:0000256" key="4">
    <source>
        <dbReference type="ARBA" id="ARBA00023136"/>
    </source>
</evidence>
<gene>
    <name evidence="6" type="ORF">CC77DRAFT_1027616</name>
</gene>
<dbReference type="KEGG" id="aalt:CC77DRAFT_1027616"/>
<feature type="transmembrane region" description="Helical" evidence="5">
    <location>
        <begin position="355"/>
        <end position="373"/>
    </location>
</feature>
<feature type="transmembrane region" description="Helical" evidence="5">
    <location>
        <begin position="421"/>
        <end position="442"/>
    </location>
</feature>
<evidence type="ECO:0008006" key="8">
    <source>
        <dbReference type="Google" id="ProtNLM"/>
    </source>
</evidence>
<feature type="transmembrane region" description="Helical" evidence="5">
    <location>
        <begin position="133"/>
        <end position="156"/>
    </location>
</feature>
<feature type="transmembrane region" description="Helical" evidence="5">
    <location>
        <begin position="199"/>
        <end position="220"/>
    </location>
</feature>
<reference evidence="6 7" key="1">
    <citation type="submission" date="2016-05" db="EMBL/GenBank/DDBJ databases">
        <title>Comparative analysis of secretome profiles of manganese(II)-oxidizing ascomycete fungi.</title>
        <authorList>
            <consortium name="DOE Joint Genome Institute"/>
            <person name="Zeiner C.A."/>
            <person name="Purvine S.O."/>
            <person name="Zink E.M."/>
            <person name="Wu S."/>
            <person name="Pasa-Tolic L."/>
            <person name="Chaput D.L."/>
            <person name="Haridas S."/>
            <person name="Grigoriev I.V."/>
            <person name="Santelli C.M."/>
            <person name="Hansel C.M."/>
        </authorList>
    </citation>
    <scope>NUCLEOTIDE SEQUENCE [LARGE SCALE GENOMIC DNA]</scope>
    <source>
        <strain evidence="6 7">SRC1lrK2f</strain>
    </source>
</reference>
<keyword evidence="2 5" id="KW-0812">Transmembrane</keyword>
<sequence>MSNIDSSAPLLTRLTTTSMPSTSNPSPILSASSKRTIWPLVLLLILVQLSSVLYTLPLNRVIELRLCQEHYEANDPSVIQPDGTIPEMLCKVKDVQRGLAWLQGSMETMSVVCDFIVTIPFSFMAKKWGVRTVLWFNLVPRVVMSVWAVIVGHFPLLLPTKAILASPIFNVLGGECVFQSTIFTLTSGLTSEYVQRASYFSYISSTSYIVSFMGPTFAAFTMSANLWLPFWLNIFLLLCAIPTIGLLPKTSKFSKYTISAHETIPNENTEESGPLIGSRNTSPDRYASAFQAPHSSTYYQSIKTTIEQLVHLVLGRRSFQILLLTLFFTALASSDTKLLVQYISKRYNWTFAQAGYLLSAKALVNLTLLAVVVPRIIRKSMSSRAVQGSDVRLNILGADVSIAVSVVGVLCIALAGRFWMLFTALIIYALGSALPVFTMSLIKSSLIAIEGSDAQDFSIVMLTKTLGSLVGAPLMTVLWVKAIEWGGIGLGLPYLISSCLYMSAFIIFSRLRT</sequence>
<keyword evidence="3 5" id="KW-1133">Transmembrane helix</keyword>
<dbReference type="GeneID" id="29111976"/>
<feature type="transmembrane region" description="Helical" evidence="5">
    <location>
        <begin position="226"/>
        <end position="247"/>
    </location>
</feature>
<feature type="transmembrane region" description="Helical" evidence="5">
    <location>
        <begin position="393"/>
        <end position="415"/>
    </location>
</feature>
<keyword evidence="7" id="KW-1185">Reference proteome</keyword>
<dbReference type="InterPro" id="IPR011701">
    <property type="entry name" value="MFS"/>
</dbReference>
<dbReference type="Proteomes" id="UP000077248">
    <property type="component" value="Unassembled WGS sequence"/>
</dbReference>
<dbReference type="SUPFAM" id="SSF103473">
    <property type="entry name" value="MFS general substrate transporter"/>
    <property type="match status" value="1"/>
</dbReference>
<dbReference type="PANTHER" id="PTHR23507:SF8">
    <property type="entry name" value="MFS GENERAL SUBSTRATE TRANSPORTER"/>
    <property type="match status" value="1"/>
</dbReference>
<dbReference type="PANTHER" id="PTHR23507">
    <property type="entry name" value="ZGC:174356"/>
    <property type="match status" value="1"/>
</dbReference>
<feature type="transmembrane region" description="Helical" evidence="5">
    <location>
        <begin position="454"/>
        <end position="479"/>
    </location>
</feature>
<organism evidence="6 7">
    <name type="scientific">Alternaria alternata</name>
    <name type="common">Alternaria rot fungus</name>
    <name type="synonym">Torula alternata</name>
    <dbReference type="NCBI Taxonomy" id="5599"/>
    <lineage>
        <taxon>Eukaryota</taxon>
        <taxon>Fungi</taxon>
        <taxon>Dikarya</taxon>
        <taxon>Ascomycota</taxon>
        <taxon>Pezizomycotina</taxon>
        <taxon>Dothideomycetes</taxon>
        <taxon>Pleosporomycetidae</taxon>
        <taxon>Pleosporales</taxon>
        <taxon>Pleosporineae</taxon>
        <taxon>Pleosporaceae</taxon>
        <taxon>Alternaria</taxon>
        <taxon>Alternaria sect. Alternaria</taxon>
        <taxon>Alternaria alternata complex</taxon>
    </lineage>
</organism>
<protein>
    <recommendedName>
        <fullName evidence="8">MFS general substrate transporter</fullName>
    </recommendedName>
</protein>
<evidence type="ECO:0000313" key="7">
    <source>
        <dbReference type="Proteomes" id="UP000077248"/>
    </source>
</evidence>
<dbReference type="RefSeq" id="XP_018392046.1">
    <property type="nucleotide sequence ID" value="XM_018526382.1"/>
</dbReference>
<feature type="transmembrane region" description="Helical" evidence="5">
    <location>
        <begin position="485"/>
        <end position="508"/>
    </location>
</feature>
<proteinExistence type="predicted"/>
<keyword evidence="4 5" id="KW-0472">Membrane</keyword>
<dbReference type="GO" id="GO:0016020">
    <property type="term" value="C:membrane"/>
    <property type="evidence" value="ECO:0007669"/>
    <property type="project" value="UniProtKB-SubCell"/>
</dbReference>
<dbReference type="AlphaFoldDB" id="A0A177E3V1"/>
<comment type="subcellular location">
    <subcellularLocation>
        <location evidence="1">Membrane</location>
        <topology evidence="1">Multi-pass membrane protein</topology>
    </subcellularLocation>
</comment>
<dbReference type="EMBL" id="KV441469">
    <property type="protein sequence ID" value="OAG26625.1"/>
    <property type="molecule type" value="Genomic_DNA"/>
</dbReference>
<evidence type="ECO:0000256" key="5">
    <source>
        <dbReference type="SAM" id="Phobius"/>
    </source>
</evidence>
<evidence type="ECO:0000256" key="1">
    <source>
        <dbReference type="ARBA" id="ARBA00004141"/>
    </source>
</evidence>
<feature type="transmembrane region" description="Helical" evidence="5">
    <location>
        <begin position="37"/>
        <end position="56"/>
    </location>
</feature>
<name>A0A177E3V1_ALTAL</name>
<accession>A0A177E3V1</accession>
<feature type="transmembrane region" description="Helical" evidence="5">
    <location>
        <begin position="168"/>
        <end position="187"/>
    </location>
</feature>
<evidence type="ECO:0000313" key="6">
    <source>
        <dbReference type="EMBL" id="OAG26625.1"/>
    </source>
</evidence>
<evidence type="ECO:0000256" key="3">
    <source>
        <dbReference type="ARBA" id="ARBA00022989"/>
    </source>
</evidence>
<evidence type="ECO:0000256" key="2">
    <source>
        <dbReference type="ARBA" id="ARBA00022692"/>
    </source>
</evidence>
<dbReference type="Pfam" id="PF07690">
    <property type="entry name" value="MFS_1"/>
    <property type="match status" value="1"/>
</dbReference>
<dbReference type="InterPro" id="IPR036259">
    <property type="entry name" value="MFS_trans_sf"/>
</dbReference>
<dbReference type="Gene3D" id="1.20.1250.20">
    <property type="entry name" value="MFS general substrate transporter like domains"/>
    <property type="match status" value="1"/>
</dbReference>